<keyword evidence="3" id="KW-1185">Reference proteome</keyword>
<sequence length="372" mass="41084">MKADTLSEVRRAAAERAGLDHGDRAIEGPLQGYHHETYVIPLPPGCVPGGRPRRAKVREPRPGLFWYDRRCFRSEELLLLSLQGRVRRIPEIIEAGPDVRLQAFIEGRTLGRGVLPSGPLSARHSAQLGELFGDLAAVRTDEIDAGRICRPEERPGDGDCAGFLTGLIRFTQERVYREHGAPYRGLFERLGVDDGALETLRCRALGMGSRPFVLVHGDLHRKNFVVDLRGDLWTIDWELAMIGDPLYDLATHLHLMGYAERERERVCGVWESAVEAARPGAAAGWRQDLPVLLAYKQAQSVYTDVIRGALALEHPAGGLNRRLLPGVAWRVQQALAVARPVLGARAAPTLRQVVGAYLRWFGSRPAVTASAV</sequence>
<dbReference type="SUPFAM" id="SSF56112">
    <property type="entry name" value="Protein kinase-like (PK-like)"/>
    <property type="match status" value="1"/>
</dbReference>
<dbReference type="Proteomes" id="UP001519311">
    <property type="component" value="Unassembled WGS sequence"/>
</dbReference>
<gene>
    <name evidence="2" type="ORF">JOF59_002401</name>
</gene>
<dbReference type="PANTHER" id="PTHR40086:SF1">
    <property type="entry name" value="CELL CYCLE REGULATOR CCRZ"/>
    <property type="match status" value="1"/>
</dbReference>
<evidence type="ECO:0000313" key="2">
    <source>
        <dbReference type="EMBL" id="MBP2360001.1"/>
    </source>
</evidence>
<organism evidence="2 3">
    <name type="scientific">Streptomyces clavifer</name>
    <dbReference type="NCBI Taxonomy" id="68188"/>
    <lineage>
        <taxon>Bacteria</taxon>
        <taxon>Bacillati</taxon>
        <taxon>Actinomycetota</taxon>
        <taxon>Actinomycetes</taxon>
        <taxon>Kitasatosporales</taxon>
        <taxon>Streptomycetaceae</taxon>
        <taxon>Streptomyces</taxon>
    </lineage>
</organism>
<dbReference type="InterPro" id="IPR052077">
    <property type="entry name" value="CcrZ_PhaseVar_Mediator"/>
</dbReference>
<dbReference type="Pfam" id="PF01636">
    <property type="entry name" value="APH"/>
    <property type="match status" value="1"/>
</dbReference>
<protein>
    <recommendedName>
        <fullName evidence="1">Aminoglycoside phosphotransferase domain-containing protein</fullName>
    </recommendedName>
</protein>
<dbReference type="InterPro" id="IPR002575">
    <property type="entry name" value="Aminoglycoside_PTrfase"/>
</dbReference>
<reference evidence="2 3" key="1">
    <citation type="submission" date="2021-03" db="EMBL/GenBank/DDBJ databases">
        <title>Sequencing the genomes of 1000 actinobacteria strains.</title>
        <authorList>
            <person name="Klenk H.-P."/>
        </authorList>
    </citation>
    <scope>NUCLEOTIDE SEQUENCE [LARGE SCALE GENOMIC DNA]</scope>
    <source>
        <strain evidence="2 3">DSM 40843</strain>
    </source>
</reference>
<evidence type="ECO:0000313" key="3">
    <source>
        <dbReference type="Proteomes" id="UP001519311"/>
    </source>
</evidence>
<accession>A0ABS4V7W8</accession>
<dbReference type="RefSeq" id="WP_209470034.1">
    <property type="nucleotide sequence ID" value="NZ_BMWJ01000019.1"/>
</dbReference>
<name>A0ABS4V7W8_9ACTN</name>
<comment type="caution">
    <text evidence="2">The sequence shown here is derived from an EMBL/GenBank/DDBJ whole genome shotgun (WGS) entry which is preliminary data.</text>
</comment>
<dbReference type="EMBL" id="JAGINS010000001">
    <property type="protein sequence ID" value="MBP2360001.1"/>
    <property type="molecule type" value="Genomic_DNA"/>
</dbReference>
<dbReference type="PANTHER" id="PTHR40086">
    <property type="entry name" value="PHOSPHOTRANSFERASE YTMP-RELATED"/>
    <property type="match status" value="1"/>
</dbReference>
<evidence type="ECO:0000259" key="1">
    <source>
        <dbReference type="Pfam" id="PF01636"/>
    </source>
</evidence>
<feature type="domain" description="Aminoglycoside phosphotransferase" evidence="1">
    <location>
        <begin position="87"/>
        <end position="265"/>
    </location>
</feature>
<dbReference type="Gene3D" id="3.90.1200.10">
    <property type="match status" value="1"/>
</dbReference>
<dbReference type="InterPro" id="IPR011009">
    <property type="entry name" value="Kinase-like_dom_sf"/>
</dbReference>
<proteinExistence type="predicted"/>